<dbReference type="InterPro" id="IPR006827">
    <property type="entry name" value="Lant_deHydtase_N"/>
</dbReference>
<reference evidence="3 4" key="1">
    <citation type="submission" date="2021-03" db="EMBL/GenBank/DDBJ databases">
        <title>Sequencing the genomes of 1000 actinobacteria strains.</title>
        <authorList>
            <person name="Klenk H.-P."/>
        </authorList>
    </citation>
    <scope>NUCLEOTIDE SEQUENCE [LARGE SCALE GENOMIC DNA]</scope>
    <source>
        <strain evidence="3 4">DSM 12544</strain>
    </source>
</reference>
<organism evidence="3 4">
    <name type="scientific">Nesterenkonia lacusekhoensis</name>
    <dbReference type="NCBI Taxonomy" id="150832"/>
    <lineage>
        <taxon>Bacteria</taxon>
        <taxon>Bacillati</taxon>
        <taxon>Actinomycetota</taxon>
        <taxon>Actinomycetes</taxon>
        <taxon>Micrococcales</taxon>
        <taxon>Micrococcaceae</taxon>
        <taxon>Nesterenkonia</taxon>
    </lineage>
</organism>
<evidence type="ECO:0000256" key="1">
    <source>
        <dbReference type="SAM" id="MobiDB-lite"/>
    </source>
</evidence>
<feature type="domain" description="Lantibiotic dehydratase N-terminal" evidence="2">
    <location>
        <begin position="143"/>
        <end position="433"/>
    </location>
</feature>
<protein>
    <recommendedName>
        <fullName evidence="2">Lantibiotic dehydratase N-terminal domain-containing protein</fullName>
    </recommendedName>
</protein>
<dbReference type="Proteomes" id="UP001519331">
    <property type="component" value="Unassembled WGS sequence"/>
</dbReference>
<name>A0ABS4T299_9MICC</name>
<dbReference type="EMBL" id="JAGINX010000001">
    <property type="protein sequence ID" value="MBP2318275.1"/>
    <property type="molecule type" value="Genomic_DNA"/>
</dbReference>
<dbReference type="Pfam" id="PF04738">
    <property type="entry name" value="Lant_dehydr_N"/>
    <property type="match status" value="1"/>
</dbReference>
<evidence type="ECO:0000313" key="3">
    <source>
        <dbReference type="EMBL" id="MBP2318275.1"/>
    </source>
</evidence>
<keyword evidence="4" id="KW-1185">Reference proteome</keyword>
<dbReference type="RefSeq" id="WP_210048636.1">
    <property type="nucleotide sequence ID" value="NZ_JAGINX010000001.1"/>
</dbReference>
<accession>A0ABS4T299</accession>
<sequence length="871" mass="95384">MTAARLDSYRQIRLGGLDVDAAASLPGEQAATWYGQLCEARQALTGSQDEISQALHALIGTLDAQDPDRKKLVKIRRDLFNSNYAAALSGINSLEGFRDEVESTLGEHMQRLRTTVRAEEQLFDEFDSWLMAERQRLATYIDDDELLAGVAIAAPSLVPSIRRFAGHIAEGRVDKKDRKTERSLLSYVLRAAAKTSPFSTLGPVSLASSERCEAEQTQFEAQQSSRWSIYPIARVLNVLGTEPELLENLDVTISPYVTATDDGVEVERTRWSFKDIDSRDDYAACVESVVTIGQRNLTTTVAELLTEGMTFGELTHSLAEAGDLSAERSRQMLANLLRLGFLDVPALTCHPHGIEDARASVARLSDNNEDLATTLAAYCDRAGAFSDLHSAEDRVNELQSLQELVAAAYEEAGIDGQLPRSVVYEDVLVPAEQVTAPPVNIEGIPFDLLTMLIDLQDDANLKHALMIGYFLHRWGPEGTCPDVSGFLTGFQLELLDSFEGYDLTRVGDAELPSDPWLTWGEAWRWVAGRRRLSEILTAQTEQSPLGTQTLLFENEVDLTAEFEGIAEEVPLSSPPFRHINVLLQETDHGDVLLNDSFGGIGFPVSRFSHEVEDPRRYTADVEETAAQAGVVLAEVAGGALFTNLNAHRPLVEAEIVVPGDPPGSRSERQIEVGDLSVRYAADQKRLVLVDNDDAIVHPIYPGYLVPAATPRHHQVLSLFGPTGNFSRKPADTVESRPEPGTVLASPRIRLGRIVIARARAIVAAVDLPRTNPLTAGGFAEWTQFWMSTGLPQKSFVRILDDSDKRHKPAYHDASLALCFSILHNSTCDADASTYIEVAEALPLPGEGTATVDQTDRASESMVGISLTKDNS</sequence>
<feature type="region of interest" description="Disordered" evidence="1">
    <location>
        <begin position="846"/>
        <end position="871"/>
    </location>
</feature>
<proteinExistence type="predicted"/>
<comment type="caution">
    <text evidence="3">The sequence shown here is derived from an EMBL/GenBank/DDBJ whole genome shotgun (WGS) entry which is preliminary data.</text>
</comment>
<evidence type="ECO:0000313" key="4">
    <source>
        <dbReference type="Proteomes" id="UP001519331"/>
    </source>
</evidence>
<evidence type="ECO:0000259" key="2">
    <source>
        <dbReference type="Pfam" id="PF04738"/>
    </source>
</evidence>
<gene>
    <name evidence="3" type="ORF">JOF45_001294</name>
</gene>